<dbReference type="CDD" id="cd02094">
    <property type="entry name" value="P-type_ATPase_Cu-like"/>
    <property type="match status" value="1"/>
</dbReference>
<accession>A0ABV5W568</accession>
<dbReference type="SUPFAM" id="SSF81653">
    <property type="entry name" value="Calcium ATPase, transduction domain A"/>
    <property type="match status" value="1"/>
</dbReference>
<dbReference type="InterPro" id="IPR006121">
    <property type="entry name" value="HMA_dom"/>
</dbReference>
<comment type="similarity">
    <text evidence="2 17">Belongs to the cation transport ATPase (P-type) (TC 3.A.3) family. Type IB subfamily.</text>
</comment>
<evidence type="ECO:0000256" key="17">
    <source>
        <dbReference type="RuleBase" id="RU362081"/>
    </source>
</evidence>
<dbReference type="PRINTS" id="PR00119">
    <property type="entry name" value="CATATPASE"/>
</dbReference>
<evidence type="ECO:0000256" key="10">
    <source>
        <dbReference type="ARBA" id="ARBA00022840"/>
    </source>
</evidence>
<comment type="caution">
    <text evidence="19">The sequence shown here is derived from an EMBL/GenBank/DDBJ whole genome shotgun (WGS) entry which is preliminary data.</text>
</comment>
<keyword evidence="4" id="KW-0813">Transport</keyword>
<organism evidence="19 20">
    <name type="scientific">Paenibacillus hodogayensis</name>
    <dbReference type="NCBI Taxonomy" id="279208"/>
    <lineage>
        <taxon>Bacteria</taxon>
        <taxon>Bacillati</taxon>
        <taxon>Bacillota</taxon>
        <taxon>Bacilli</taxon>
        <taxon>Bacillales</taxon>
        <taxon>Paenibacillaceae</taxon>
        <taxon>Paenibacillus</taxon>
    </lineage>
</organism>
<keyword evidence="10 17" id="KW-0067">ATP-binding</keyword>
<dbReference type="Gene3D" id="2.70.150.10">
    <property type="entry name" value="Calcium-transporting ATPase, cytoplasmic transduction domain A"/>
    <property type="match status" value="1"/>
</dbReference>
<dbReference type="InterPro" id="IPR008250">
    <property type="entry name" value="ATPase_P-typ_transduc_dom_A_sf"/>
</dbReference>
<feature type="transmembrane region" description="Helical" evidence="17">
    <location>
        <begin position="140"/>
        <end position="163"/>
    </location>
</feature>
<dbReference type="SUPFAM" id="SSF81665">
    <property type="entry name" value="Calcium ATPase, transmembrane domain M"/>
    <property type="match status" value="1"/>
</dbReference>
<dbReference type="InterPro" id="IPR018303">
    <property type="entry name" value="ATPase_P-typ_P_site"/>
</dbReference>
<evidence type="ECO:0000256" key="2">
    <source>
        <dbReference type="ARBA" id="ARBA00006024"/>
    </source>
</evidence>
<comment type="subcellular location">
    <subcellularLocation>
        <location evidence="17">Cell membrane</location>
    </subcellularLocation>
    <subcellularLocation>
        <location evidence="1">Endomembrane system</location>
        <topology evidence="1">Multi-pass membrane protein</topology>
    </subcellularLocation>
</comment>
<keyword evidence="11" id="KW-1278">Translocase</keyword>
<dbReference type="Gene3D" id="3.30.70.100">
    <property type="match status" value="1"/>
</dbReference>
<reference evidence="19 20" key="1">
    <citation type="submission" date="2024-09" db="EMBL/GenBank/DDBJ databases">
        <authorList>
            <person name="Sun Q."/>
            <person name="Mori K."/>
        </authorList>
    </citation>
    <scope>NUCLEOTIDE SEQUENCE [LARGE SCALE GENOMIC DNA]</scope>
    <source>
        <strain evidence="19 20">JCM 12520</strain>
    </source>
</reference>
<keyword evidence="6 17" id="KW-0812">Transmembrane</keyword>
<dbReference type="SUPFAM" id="SSF56784">
    <property type="entry name" value="HAD-like"/>
    <property type="match status" value="1"/>
</dbReference>
<keyword evidence="12 17" id="KW-1133">Transmembrane helix</keyword>
<dbReference type="InterPro" id="IPR036163">
    <property type="entry name" value="HMA_dom_sf"/>
</dbReference>
<dbReference type="InterPro" id="IPR017969">
    <property type="entry name" value="Heavy-metal-associated_CS"/>
</dbReference>
<keyword evidence="15 17" id="KW-0472">Membrane</keyword>
<dbReference type="SFLD" id="SFLDF00027">
    <property type="entry name" value="p-type_atpase"/>
    <property type="match status" value="1"/>
</dbReference>
<dbReference type="InterPro" id="IPR036412">
    <property type="entry name" value="HAD-like_sf"/>
</dbReference>
<evidence type="ECO:0000256" key="16">
    <source>
        <dbReference type="ARBA" id="ARBA00049289"/>
    </source>
</evidence>
<dbReference type="InterPro" id="IPR023298">
    <property type="entry name" value="ATPase_P-typ_TM_dom_sf"/>
</dbReference>
<feature type="transmembrane region" description="Helical" evidence="17">
    <location>
        <begin position="107"/>
        <end position="128"/>
    </location>
</feature>
<feature type="transmembrane region" description="Helical" evidence="17">
    <location>
        <begin position="365"/>
        <end position="386"/>
    </location>
</feature>
<dbReference type="Pfam" id="PF00122">
    <property type="entry name" value="E1-E2_ATPase"/>
    <property type="match status" value="1"/>
</dbReference>
<evidence type="ECO:0000256" key="5">
    <source>
        <dbReference type="ARBA" id="ARBA00022553"/>
    </source>
</evidence>
<dbReference type="Gene3D" id="3.40.1110.10">
    <property type="entry name" value="Calcium-transporting ATPase, cytoplasmic domain N"/>
    <property type="match status" value="1"/>
</dbReference>
<evidence type="ECO:0000256" key="8">
    <source>
        <dbReference type="ARBA" id="ARBA00022741"/>
    </source>
</evidence>
<evidence type="ECO:0000256" key="12">
    <source>
        <dbReference type="ARBA" id="ARBA00022989"/>
    </source>
</evidence>
<dbReference type="Proteomes" id="UP001589619">
    <property type="component" value="Unassembled WGS sequence"/>
</dbReference>
<dbReference type="CDD" id="cd00371">
    <property type="entry name" value="HMA"/>
    <property type="match status" value="1"/>
</dbReference>
<dbReference type="SUPFAM" id="SSF55008">
    <property type="entry name" value="HMA, heavy metal-associated domain"/>
    <property type="match status" value="1"/>
</dbReference>
<evidence type="ECO:0000256" key="7">
    <source>
        <dbReference type="ARBA" id="ARBA00022723"/>
    </source>
</evidence>
<evidence type="ECO:0000256" key="11">
    <source>
        <dbReference type="ARBA" id="ARBA00022967"/>
    </source>
</evidence>
<dbReference type="NCBIfam" id="TIGR01511">
    <property type="entry name" value="ATPase-IB1_Cu"/>
    <property type="match status" value="1"/>
</dbReference>
<dbReference type="Gene3D" id="3.40.50.1000">
    <property type="entry name" value="HAD superfamily/HAD-like"/>
    <property type="match status" value="1"/>
</dbReference>
<dbReference type="PANTHER" id="PTHR43520:SF8">
    <property type="entry name" value="P-TYPE CU(+) TRANSPORTER"/>
    <property type="match status" value="1"/>
</dbReference>
<keyword evidence="5" id="KW-0597">Phosphoprotein</keyword>
<dbReference type="PRINTS" id="PR00943">
    <property type="entry name" value="CUATPASE"/>
</dbReference>
<dbReference type="InterPro" id="IPR027256">
    <property type="entry name" value="P-typ_ATPase_IB"/>
</dbReference>
<dbReference type="InterPro" id="IPR059000">
    <property type="entry name" value="ATPase_P-type_domA"/>
</dbReference>
<evidence type="ECO:0000259" key="18">
    <source>
        <dbReference type="PROSITE" id="PS50846"/>
    </source>
</evidence>
<keyword evidence="9" id="KW-0187">Copper transport</keyword>
<evidence type="ECO:0000256" key="3">
    <source>
        <dbReference type="ARBA" id="ARBA00012517"/>
    </source>
</evidence>
<proteinExistence type="inferred from homology"/>
<evidence type="ECO:0000256" key="4">
    <source>
        <dbReference type="ARBA" id="ARBA00022448"/>
    </source>
</evidence>
<keyword evidence="7 17" id="KW-0479">Metal-binding</keyword>
<dbReference type="Pfam" id="PF00403">
    <property type="entry name" value="HMA"/>
    <property type="match status" value="1"/>
</dbReference>
<dbReference type="PROSITE" id="PS00154">
    <property type="entry name" value="ATPASE_E1_E2"/>
    <property type="match status" value="1"/>
</dbReference>
<dbReference type="InterPro" id="IPR044492">
    <property type="entry name" value="P_typ_ATPase_HD_dom"/>
</dbReference>
<gene>
    <name evidence="19" type="ORF">ACFFNY_29440</name>
</gene>
<dbReference type="NCBIfam" id="TIGR01525">
    <property type="entry name" value="ATPase-IB_hvy"/>
    <property type="match status" value="1"/>
</dbReference>
<evidence type="ECO:0000256" key="9">
    <source>
        <dbReference type="ARBA" id="ARBA00022796"/>
    </source>
</evidence>
<dbReference type="Pfam" id="PF00702">
    <property type="entry name" value="Hydrolase"/>
    <property type="match status" value="1"/>
</dbReference>
<dbReference type="EC" id="7.2.2.8" evidence="3"/>
<evidence type="ECO:0000256" key="15">
    <source>
        <dbReference type="ARBA" id="ARBA00023136"/>
    </source>
</evidence>
<dbReference type="RefSeq" id="WP_344908790.1">
    <property type="nucleotide sequence ID" value="NZ_BAAAYO010000006.1"/>
</dbReference>
<evidence type="ECO:0000256" key="13">
    <source>
        <dbReference type="ARBA" id="ARBA00023008"/>
    </source>
</evidence>
<dbReference type="NCBIfam" id="TIGR01494">
    <property type="entry name" value="ATPase_P-type"/>
    <property type="match status" value="1"/>
</dbReference>
<keyword evidence="20" id="KW-1185">Reference proteome</keyword>
<dbReference type="InterPro" id="IPR023299">
    <property type="entry name" value="ATPase_P-typ_cyto_dom_N"/>
</dbReference>
<protein>
    <recommendedName>
        <fullName evidence="3">P-type Cu(+) transporter</fullName>
        <ecNumber evidence="3">7.2.2.8</ecNumber>
    </recommendedName>
</protein>
<keyword evidence="17" id="KW-1003">Cell membrane</keyword>
<feature type="domain" description="HMA" evidence="18">
    <location>
        <begin position="17"/>
        <end position="83"/>
    </location>
</feature>
<dbReference type="InterPro" id="IPR023214">
    <property type="entry name" value="HAD_sf"/>
</dbReference>
<dbReference type="InterPro" id="IPR001757">
    <property type="entry name" value="P_typ_ATPase"/>
</dbReference>
<feature type="transmembrane region" description="Helical" evidence="17">
    <location>
        <begin position="175"/>
        <end position="193"/>
    </location>
</feature>
<evidence type="ECO:0000256" key="1">
    <source>
        <dbReference type="ARBA" id="ARBA00004127"/>
    </source>
</evidence>
<dbReference type="PANTHER" id="PTHR43520">
    <property type="entry name" value="ATP7, ISOFORM B"/>
    <property type="match status" value="1"/>
</dbReference>
<dbReference type="SFLD" id="SFLDS00003">
    <property type="entry name" value="Haloacid_Dehalogenase"/>
    <property type="match status" value="1"/>
</dbReference>
<dbReference type="SFLD" id="SFLDG00002">
    <property type="entry name" value="C1.7:_P-type_atpase_like"/>
    <property type="match status" value="1"/>
</dbReference>
<evidence type="ECO:0000313" key="19">
    <source>
        <dbReference type="EMBL" id="MFB9755724.1"/>
    </source>
</evidence>
<dbReference type="EMBL" id="JBHMAG010000018">
    <property type="protein sequence ID" value="MFB9755724.1"/>
    <property type="molecule type" value="Genomic_DNA"/>
</dbReference>
<name>A0ABV5W568_9BACL</name>
<keyword evidence="13" id="KW-0186">Copper</keyword>
<feature type="transmembrane region" description="Helical" evidence="17">
    <location>
        <begin position="398"/>
        <end position="422"/>
    </location>
</feature>
<comment type="catalytic activity">
    <reaction evidence="16">
        <text>Cu(+)(in) + ATP + H2O = Cu(+)(out) + ADP + phosphate + H(+)</text>
        <dbReference type="Rhea" id="RHEA:25792"/>
        <dbReference type="ChEBI" id="CHEBI:15377"/>
        <dbReference type="ChEBI" id="CHEBI:15378"/>
        <dbReference type="ChEBI" id="CHEBI:30616"/>
        <dbReference type="ChEBI" id="CHEBI:43474"/>
        <dbReference type="ChEBI" id="CHEBI:49552"/>
        <dbReference type="ChEBI" id="CHEBI:456216"/>
        <dbReference type="EC" id="7.2.2.8"/>
    </reaction>
</comment>
<feature type="transmembrane region" description="Helical" evidence="17">
    <location>
        <begin position="708"/>
        <end position="724"/>
    </location>
</feature>
<dbReference type="PROSITE" id="PS50846">
    <property type="entry name" value="HMA_2"/>
    <property type="match status" value="1"/>
</dbReference>
<sequence>MSIEVMTMSSNPPVIVERSTFRVTGMTCAACAARIEKSLSRMEGVDGVSVNLAMERMSVAFDNRKIDVSQIGEKVRQLGYAMFPLAREESDTAKDSERERVRLRNRFVGSALFTLPLLWTMFGHWSFTSGVWMPALFMDPWFQFAMALPVQFGFGLQFYIGAFHALRGRTANMDVLIALSTSVAFLYSHYLTVTLASPNGAAHTGGHSGHVPLYYETSAMIITIVHLGKWLEALAKKRTLTAIRRLHELQAKTVTVLVGTEERQVPLAEVNAGDMVLIRPGERIPVDGRVTGGSSTVDEAAVTGEVAPSDKREGDRVIAGTINKTGALRVFAMAVGDESTVARMVRLLEEAQSSKPSIQRIADRIAAVFVPVIVALAVVTFVYWMYAVEPGDVGTALIRAIAVLVIACPCAIGLATPTSVLVGTGKAAQSGILFKEGRHLEQMHRIDTVILDKTGTITEGKPKVMDVQPVFGTKAELLRLAAAAEWSSEHPLAQAIVSAAVREKLDVPKTTRFEAIPGYGIAAVADGRHVYVGTKQLLLQQGIYAPENPEMIGKLEAKRMSVLFVAVDGRYAGFLALQDTIPASSKEAVKRLGRSGLEVIMMTGDNELTAKAIAAELGIRKVYANVLPEGKVAVVRRLQQSGRKVAMVGDGLNDAAALGAADIGIAVGTGTDMAIEAADITLLKRNLTGVSEAIRVGRKTIGNIRQNLLFALVYNVIAIPFAASGVLEPWMAGTAMTLSSISVVCNSLRLHRAI</sequence>
<keyword evidence="14" id="KW-0406">Ion transport</keyword>
<evidence type="ECO:0000256" key="14">
    <source>
        <dbReference type="ARBA" id="ARBA00023065"/>
    </source>
</evidence>
<evidence type="ECO:0000256" key="6">
    <source>
        <dbReference type="ARBA" id="ARBA00022692"/>
    </source>
</evidence>
<evidence type="ECO:0000313" key="20">
    <source>
        <dbReference type="Proteomes" id="UP001589619"/>
    </source>
</evidence>
<keyword evidence="8 17" id="KW-0547">Nucleotide-binding</keyword>
<dbReference type="PROSITE" id="PS01047">
    <property type="entry name" value="HMA_1"/>
    <property type="match status" value="1"/>
</dbReference>
<feature type="transmembrane region" description="Helical" evidence="17">
    <location>
        <begin position="213"/>
        <end position="231"/>
    </location>
</feature>